<dbReference type="PANTHER" id="PTHR33147">
    <property type="entry name" value="DEFENSIN-LIKE PROTEIN 1"/>
    <property type="match status" value="1"/>
</dbReference>
<dbReference type="eggNOG" id="ENOG502S7H9">
    <property type="taxonomic scope" value="Eukaryota"/>
</dbReference>
<proteinExistence type="predicted"/>
<dbReference type="HOGENOM" id="CLU_161668_3_1_1"/>
<keyword evidence="6" id="KW-1185">Reference proteome</keyword>
<dbReference type="AlphaFoldDB" id="W1NRH0"/>
<evidence type="ECO:0000313" key="6">
    <source>
        <dbReference type="Proteomes" id="UP000017836"/>
    </source>
</evidence>
<dbReference type="InterPro" id="IPR003614">
    <property type="entry name" value="Knottins"/>
</dbReference>
<dbReference type="Proteomes" id="UP000017836">
    <property type="component" value="Unassembled WGS sequence"/>
</dbReference>
<dbReference type="PANTHER" id="PTHR33147:SF39">
    <property type="entry name" value="DRO1 PROTEIN-RELATED"/>
    <property type="match status" value="1"/>
</dbReference>
<keyword evidence="1 3" id="KW-0732">Signal</keyword>
<dbReference type="InterPro" id="IPR036574">
    <property type="entry name" value="Scorpion_toxin-like_sf"/>
</dbReference>
<dbReference type="SMART" id="SM00505">
    <property type="entry name" value="Knot1"/>
    <property type="match status" value="1"/>
</dbReference>
<evidence type="ECO:0000313" key="5">
    <source>
        <dbReference type="EMBL" id="ERM99581.1"/>
    </source>
</evidence>
<evidence type="ECO:0000256" key="2">
    <source>
        <dbReference type="ARBA" id="ARBA00023157"/>
    </source>
</evidence>
<feature type="chain" id="PRO_5004806771" description="Knottins-like domain-containing protein" evidence="3">
    <location>
        <begin position="31"/>
        <end position="80"/>
    </location>
</feature>
<evidence type="ECO:0000256" key="1">
    <source>
        <dbReference type="ARBA" id="ARBA00022729"/>
    </source>
</evidence>
<feature type="domain" description="Knottins-like" evidence="4">
    <location>
        <begin position="32"/>
        <end position="80"/>
    </location>
</feature>
<evidence type="ECO:0000259" key="4">
    <source>
        <dbReference type="SMART" id="SM00505"/>
    </source>
</evidence>
<feature type="signal peptide" evidence="3">
    <location>
        <begin position="1"/>
        <end position="30"/>
    </location>
</feature>
<dbReference type="GO" id="GO:0006952">
    <property type="term" value="P:defense response"/>
    <property type="evidence" value="ECO:0000318"/>
    <property type="project" value="GO_Central"/>
</dbReference>
<protein>
    <recommendedName>
        <fullName evidence="4">Knottins-like domain-containing protein</fullName>
    </recommendedName>
</protein>
<evidence type="ECO:0000256" key="3">
    <source>
        <dbReference type="SAM" id="SignalP"/>
    </source>
</evidence>
<name>W1NRH0_AMBTC</name>
<dbReference type="Gramene" id="ERM99581">
    <property type="protein sequence ID" value="ERM99581"/>
    <property type="gene ID" value="AMTR_s00088p00131130"/>
</dbReference>
<gene>
    <name evidence="5" type="ORF">AMTR_s00088p00131130</name>
</gene>
<sequence length="80" mass="8939">MAMTVTPNKFSVLFLVLLLILASEFRTGDAKVCQKKSQTWSGECGNTNHCKTQCQKYEDARFGACHSQGFGHACFCYFTC</sequence>
<dbReference type="OMA" id="RCICYFQ"/>
<dbReference type="Pfam" id="PF00304">
    <property type="entry name" value="Gamma-thionin"/>
    <property type="match status" value="1"/>
</dbReference>
<accession>W1NRH0</accession>
<dbReference type="PROSITE" id="PS00940">
    <property type="entry name" value="GAMMA_THIONIN"/>
    <property type="match status" value="1"/>
</dbReference>
<dbReference type="EMBL" id="KI394998">
    <property type="protein sequence ID" value="ERM99581.1"/>
    <property type="molecule type" value="Genomic_DNA"/>
</dbReference>
<keyword evidence="2" id="KW-1015">Disulfide bond</keyword>
<reference evidence="6" key="1">
    <citation type="journal article" date="2013" name="Science">
        <title>The Amborella genome and the evolution of flowering plants.</title>
        <authorList>
            <consortium name="Amborella Genome Project"/>
        </authorList>
    </citation>
    <scope>NUCLEOTIDE SEQUENCE [LARGE SCALE GENOMIC DNA]</scope>
</reference>
<dbReference type="SUPFAM" id="SSF57095">
    <property type="entry name" value="Scorpion toxin-like"/>
    <property type="match status" value="1"/>
</dbReference>
<organism evidence="5 6">
    <name type="scientific">Amborella trichopoda</name>
    <dbReference type="NCBI Taxonomy" id="13333"/>
    <lineage>
        <taxon>Eukaryota</taxon>
        <taxon>Viridiplantae</taxon>
        <taxon>Streptophyta</taxon>
        <taxon>Embryophyta</taxon>
        <taxon>Tracheophyta</taxon>
        <taxon>Spermatophyta</taxon>
        <taxon>Magnoliopsida</taxon>
        <taxon>Amborellales</taxon>
        <taxon>Amborellaceae</taxon>
        <taxon>Amborella</taxon>
    </lineage>
</organism>
<dbReference type="Gene3D" id="3.30.30.10">
    <property type="entry name" value="Knottin, scorpion toxin-like"/>
    <property type="match status" value="1"/>
</dbReference>
<dbReference type="InterPro" id="IPR008176">
    <property type="entry name" value="Defensin_plant"/>
</dbReference>